<dbReference type="PANTHER" id="PTHR43133:SF46">
    <property type="entry name" value="RNA POLYMERASE SIGMA-70 FACTOR ECF SUBFAMILY"/>
    <property type="match status" value="1"/>
</dbReference>
<dbReference type="InterPro" id="IPR036388">
    <property type="entry name" value="WH-like_DNA-bd_sf"/>
</dbReference>
<comment type="caution">
    <text evidence="6">The sequence shown here is derived from an EMBL/GenBank/DDBJ whole genome shotgun (WGS) entry which is preliminary data.</text>
</comment>
<dbReference type="Gene3D" id="1.10.10.10">
    <property type="entry name" value="Winged helix-like DNA-binding domain superfamily/Winged helix DNA-binding domain"/>
    <property type="match status" value="1"/>
</dbReference>
<feature type="domain" description="RNA polymerase sigma factor 70 region 4 type 2" evidence="5">
    <location>
        <begin position="138"/>
        <end position="184"/>
    </location>
</feature>
<dbReference type="SUPFAM" id="SSF88659">
    <property type="entry name" value="Sigma3 and sigma4 domains of RNA polymerase sigma factors"/>
    <property type="match status" value="1"/>
</dbReference>
<dbReference type="InterPro" id="IPR013325">
    <property type="entry name" value="RNA_pol_sigma_r2"/>
</dbReference>
<dbReference type="Pfam" id="PF08281">
    <property type="entry name" value="Sigma70_r4_2"/>
    <property type="match status" value="1"/>
</dbReference>
<dbReference type="EMBL" id="JBHLTM010000065">
    <property type="protein sequence ID" value="MFC0686354.1"/>
    <property type="molecule type" value="Genomic_DNA"/>
</dbReference>
<dbReference type="SUPFAM" id="SSF88946">
    <property type="entry name" value="Sigma2 domain of RNA polymerase sigma factors"/>
    <property type="match status" value="1"/>
</dbReference>
<dbReference type="NCBIfam" id="TIGR02937">
    <property type="entry name" value="sigma70-ECF"/>
    <property type="match status" value="1"/>
</dbReference>
<dbReference type="InterPro" id="IPR014284">
    <property type="entry name" value="RNA_pol_sigma-70_dom"/>
</dbReference>
<keyword evidence="7" id="KW-1185">Reference proteome</keyword>
<reference evidence="6 7" key="1">
    <citation type="submission" date="2024-09" db="EMBL/GenBank/DDBJ databases">
        <authorList>
            <person name="Sun Q."/>
            <person name="Mori K."/>
        </authorList>
    </citation>
    <scope>NUCLEOTIDE SEQUENCE [LARGE SCALE GENOMIC DNA]</scope>
    <source>
        <strain evidence="6 7">CICC 11035S</strain>
    </source>
</reference>
<comment type="similarity">
    <text evidence="1">Belongs to the sigma-70 factor family. ECF subfamily.</text>
</comment>
<dbReference type="InterPro" id="IPR013249">
    <property type="entry name" value="RNA_pol_sigma70_r4_t2"/>
</dbReference>
<keyword evidence="4" id="KW-0804">Transcription</keyword>
<keyword evidence="3" id="KW-0731">Sigma factor</keyword>
<evidence type="ECO:0000259" key="5">
    <source>
        <dbReference type="Pfam" id="PF08281"/>
    </source>
</evidence>
<evidence type="ECO:0000313" key="7">
    <source>
        <dbReference type="Proteomes" id="UP001589858"/>
    </source>
</evidence>
<dbReference type="RefSeq" id="WP_267224551.1">
    <property type="nucleotide sequence ID" value="NZ_JAPCWC010000038.1"/>
</dbReference>
<dbReference type="PANTHER" id="PTHR43133">
    <property type="entry name" value="RNA POLYMERASE ECF-TYPE SIGMA FACTO"/>
    <property type="match status" value="1"/>
</dbReference>
<evidence type="ECO:0000256" key="4">
    <source>
        <dbReference type="ARBA" id="ARBA00023163"/>
    </source>
</evidence>
<dbReference type="Proteomes" id="UP001589858">
    <property type="component" value="Unassembled WGS sequence"/>
</dbReference>
<keyword evidence="2" id="KW-0805">Transcription regulation</keyword>
<gene>
    <name evidence="6" type="ORF">ACFFF8_17345</name>
</gene>
<evidence type="ECO:0000256" key="3">
    <source>
        <dbReference type="ARBA" id="ARBA00023082"/>
    </source>
</evidence>
<organism evidence="6 7">
    <name type="scientific">Novosphingobium clariflavum</name>
    <dbReference type="NCBI Taxonomy" id="2029884"/>
    <lineage>
        <taxon>Bacteria</taxon>
        <taxon>Pseudomonadati</taxon>
        <taxon>Pseudomonadota</taxon>
        <taxon>Alphaproteobacteria</taxon>
        <taxon>Sphingomonadales</taxon>
        <taxon>Sphingomonadaceae</taxon>
        <taxon>Novosphingobium</taxon>
    </lineage>
</organism>
<accession>A0ABV6SAV0</accession>
<evidence type="ECO:0000256" key="1">
    <source>
        <dbReference type="ARBA" id="ARBA00010641"/>
    </source>
</evidence>
<sequence>MQLKIDEHRLQNQVGIAEGDPLPPEDRVRSDRGHWLDVLYRTHCDRLLRFARRYAHVDAAPDIVHQLFARLAARGSEAPLNVEAPTAYLRQATINLIRSEARQALRRSKHLHVCIEDVEVGGGDPVAAAEARDILAHIEAIVMRLPVRTREIFLAHRIDGYSYTEIAARTGLSVKTVEKHMSRAIGYVARHLEV</sequence>
<name>A0ABV6SAV0_9SPHN</name>
<evidence type="ECO:0000313" key="6">
    <source>
        <dbReference type="EMBL" id="MFC0686354.1"/>
    </source>
</evidence>
<dbReference type="InterPro" id="IPR013324">
    <property type="entry name" value="RNA_pol_sigma_r3/r4-like"/>
</dbReference>
<dbReference type="Gene3D" id="1.10.1740.10">
    <property type="match status" value="1"/>
</dbReference>
<evidence type="ECO:0000256" key="2">
    <source>
        <dbReference type="ARBA" id="ARBA00023015"/>
    </source>
</evidence>
<dbReference type="InterPro" id="IPR039425">
    <property type="entry name" value="RNA_pol_sigma-70-like"/>
</dbReference>
<protein>
    <submittedName>
        <fullName evidence="6">RNA polymerase sigma factor</fullName>
    </submittedName>
</protein>
<proteinExistence type="inferred from homology"/>